<evidence type="ECO:0000313" key="10">
    <source>
        <dbReference type="EMBL" id="RWS31960.1"/>
    </source>
</evidence>
<dbReference type="GO" id="GO:0071542">
    <property type="term" value="P:dopaminergic neuron differentiation"/>
    <property type="evidence" value="ECO:0007669"/>
    <property type="project" value="TreeGrafter"/>
</dbReference>
<evidence type="ECO:0000256" key="6">
    <source>
        <dbReference type="ARBA" id="ARBA00023157"/>
    </source>
</evidence>
<evidence type="ECO:0000256" key="7">
    <source>
        <dbReference type="ARBA" id="ARBA00032923"/>
    </source>
</evidence>
<comment type="caution">
    <text evidence="10">The sequence shown here is derived from an EMBL/GenBank/DDBJ whole genome shotgun (WGS) entry which is preliminary data.</text>
</comment>
<dbReference type="InterPro" id="IPR045332">
    <property type="entry name" value="ARMET_N"/>
</dbReference>
<evidence type="ECO:0000259" key="8">
    <source>
        <dbReference type="Pfam" id="PF10208"/>
    </source>
</evidence>
<reference evidence="10 11" key="1">
    <citation type="journal article" date="2018" name="Gigascience">
        <title>Genomes of trombidid mites reveal novel predicted allergens and laterally-transferred genes associated with secondary metabolism.</title>
        <authorList>
            <person name="Dong X."/>
            <person name="Chaisiri K."/>
            <person name="Xia D."/>
            <person name="Armstrong S.D."/>
            <person name="Fang Y."/>
            <person name="Donnelly M.J."/>
            <person name="Kadowaki T."/>
            <person name="McGarry J.W."/>
            <person name="Darby A.C."/>
            <person name="Makepeace B.L."/>
        </authorList>
    </citation>
    <scope>NUCLEOTIDE SEQUENCE [LARGE SCALE GENOMIC DNA]</scope>
    <source>
        <strain evidence="10">UoL-UT</strain>
    </source>
</reference>
<dbReference type="InterPro" id="IPR045333">
    <property type="entry name" value="ARMET-like"/>
</dbReference>
<evidence type="ECO:0000256" key="3">
    <source>
        <dbReference type="ARBA" id="ARBA00014267"/>
    </source>
</evidence>
<dbReference type="SUPFAM" id="SSF68906">
    <property type="entry name" value="SAP domain"/>
    <property type="match status" value="1"/>
</dbReference>
<protein>
    <recommendedName>
        <fullName evidence="3">Mesencephalic astrocyte-derived neurotrophic factor homolog</fullName>
    </recommendedName>
    <alternativeName>
        <fullName evidence="7">MANF/CDNF-like protein</fullName>
    </alternativeName>
</protein>
<accession>A0A443SWS3</accession>
<dbReference type="GO" id="GO:0005783">
    <property type="term" value="C:endoplasmic reticulum"/>
    <property type="evidence" value="ECO:0007669"/>
    <property type="project" value="TreeGrafter"/>
</dbReference>
<gene>
    <name evidence="10" type="ORF">B4U80_10546</name>
</gene>
<dbReference type="Pfam" id="PF10208">
    <property type="entry name" value="ARMET_C"/>
    <property type="match status" value="1"/>
</dbReference>
<dbReference type="VEuPathDB" id="VectorBase:LDEU000082"/>
<comment type="subcellular location">
    <subcellularLocation>
        <location evidence="1">Secreted</location>
    </subcellularLocation>
</comment>
<name>A0A443SWS3_9ACAR</name>
<dbReference type="AlphaFoldDB" id="A0A443SWS3"/>
<dbReference type="Gene3D" id="1.10.225.10">
    <property type="entry name" value="Saposin-like"/>
    <property type="match status" value="1"/>
</dbReference>
<dbReference type="PANTHER" id="PTHR12990:SF5">
    <property type="entry name" value="MESENCEPHALIC ASTROCYTE-DERIVED NEUROTROPHIC FACTOR HOMOLOG"/>
    <property type="match status" value="1"/>
</dbReference>
<dbReference type="GO" id="GO:0005615">
    <property type="term" value="C:extracellular space"/>
    <property type="evidence" value="ECO:0007669"/>
    <property type="project" value="TreeGrafter"/>
</dbReference>
<dbReference type="InterPro" id="IPR019345">
    <property type="entry name" value="ARMET_C"/>
</dbReference>
<feature type="domain" description="ARMET C-terminal" evidence="8">
    <location>
        <begin position="114"/>
        <end position="156"/>
    </location>
</feature>
<comment type="similarity">
    <text evidence="2">Belongs to the ARMET family.</text>
</comment>
<dbReference type="GO" id="GO:0031175">
    <property type="term" value="P:neuron projection development"/>
    <property type="evidence" value="ECO:0007669"/>
    <property type="project" value="TreeGrafter"/>
</dbReference>
<dbReference type="Gene3D" id="1.10.720.30">
    <property type="entry name" value="SAP domain"/>
    <property type="match status" value="1"/>
</dbReference>
<keyword evidence="6" id="KW-1015">Disulfide bond</keyword>
<keyword evidence="4" id="KW-0964">Secreted</keyword>
<proteinExistence type="inferred from homology"/>
<feature type="domain" description="ARMET N-terminal" evidence="9">
    <location>
        <begin position="15"/>
        <end position="110"/>
    </location>
</feature>
<dbReference type="Pfam" id="PF20145">
    <property type="entry name" value="ARMET_N"/>
    <property type="match status" value="1"/>
</dbReference>
<dbReference type="OrthoDB" id="5597848at2759"/>
<evidence type="ECO:0000256" key="5">
    <source>
        <dbReference type="ARBA" id="ARBA00022729"/>
    </source>
</evidence>
<keyword evidence="5" id="KW-0732">Signal</keyword>
<organism evidence="10 11">
    <name type="scientific">Leptotrombidium deliense</name>
    <dbReference type="NCBI Taxonomy" id="299467"/>
    <lineage>
        <taxon>Eukaryota</taxon>
        <taxon>Metazoa</taxon>
        <taxon>Ecdysozoa</taxon>
        <taxon>Arthropoda</taxon>
        <taxon>Chelicerata</taxon>
        <taxon>Arachnida</taxon>
        <taxon>Acari</taxon>
        <taxon>Acariformes</taxon>
        <taxon>Trombidiformes</taxon>
        <taxon>Prostigmata</taxon>
        <taxon>Anystina</taxon>
        <taxon>Parasitengona</taxon>
        <taxon>Trombiculoidea</taxon>
        <taxon>Trombiculidae</taxon>
        <taxon>Leptotrombidium</taxon>
    </lineage>
</organism>
<dbReference type="FunFam" id="1.10.225.10:FF:000003">
    <property type="entry name" value="Mesencephalic astrocyte-derived neurotrophic factor"/>
    <property type="match status" value="1"/>
</dbReference>
<dbReference type="STRING" id="299467.A0A443SWS3"/>
<feature type="non-terminal residue" evidence="10">
    <location>
        <position position="1"/>
    </location>
</feature>
<dbReference type="PANTHER" id="PTHR12990">
    <property type="entry name" value="ARMET-LIKE PROTEIN"/>
    <property type="match status" value="1"/>
</dbReference>
<evidence type="ECO:0000256" key="2">
    <source>
        <dbReference type="ARBA" id="ARBA00005617"/>
    </source>
</evidence>
<evidence type="ECO:0000256" key="4">
    <source>
        <dbReference type="ARBA" id="ARBA00022525"/>
    </source>
</evidence>
<dbReference type="InterPro" id="IPR036361">
    <property type="entry name" value="SAP_dom_sf"/>
</dbReference>
<sequence>FCFLPQFVFSLKEGDCEVCVKAVEKLQNRLTDAEKSDASLIEKQFIEMCKSSKGKENKFCYYLGGLEDSATKTLKELTTPMTYGLPALKICERLNKRDSQICELREEKKIDITKVDLKKLRVRDLKKVLSDWEETCDGCIEKAEFIRRIEELKPKYIKEDL</sequence>
<dbReference type="EMBL" id="NCKV01000015">
    <property type="protein sequence ID" value="RWS31960.1"/>
    <property type="molecule type" value="Genomic_DNA"/>
</dbReference>
<evidence type="ECO:0000256" key="1">
    <source>
        <dbReference type="ARBA" id="ARBA00004613"/>
    </source>
</evidence>
<keyword evidence="11" id="KW-1185">Reference proteome</keyword>
<dbReference type="Proteomes" id="UP000288716">
    <property type="component" value="Unassembled WGS sequence"/>
</dbReference>
<evidence type="ECO:0000313" key="11">
    <source>
        <dbReference type="Proteomes" id="UP000288716"/>
    </source>
</evidence>
<evidence type="ECO:0000259" key="9">
    <source>
        <dbReference type="Pfam" id="PF20145"/>
    </source>
</evidence>